<name>A0ABQ9G1K8_9NEOP</name>
<feature type="region of interest" description="Disordered" evidence="1">
    <location>
        <begin position="260"/>
        <end position="283"/>
    </location>
</feature>
<keyword evidence="3" id="KW-1185">Reference proteome</keyword>
<feature type="region of interest" description="Disordered" evidence="1">
    <location>
        <begin position="1"/>
        <end position="68"/>
    </location>
</feature>
<dbReference type="EMBL" id="JARBHB010000016">
    <property type="protein sequence ID" value="KAJ8866370.1"/>
    <property type="molecule type" value="Genomic_DNA"/>
</dbReference>
<feature type="compositionally biased region" description="Polar residues" evidence="1">
    <location>
        <begin position="46"/>
        <end position="64"/>
    </location>
</feature>
<comment type="caution">
    <text evidence="2">The sequence shown here is derived from an EMBL/GenBank/DDBJ whole genome shotgun (WGS) entry which is preliminary data.</text>
</comment>
<feature type="region of interest" description="Disordered" evidence="1">
    <location>
        <begin position="201"/>
        <end position="226"/>
    </location>
</feature>
<protein>
    <submittedName>
        <fullName evidence="2">Uncharacterized protein</fullName>
    </submittedName>
</protein>
<feature type="compositionally biased region" description="Basic and acidic residues" evidence="1">
    <location>
        <begin position="12"/>
        <end position="27"/>
    </location>
</feature>
<evidence type="ECO:0000313" key="3">
    <source>
        <dbReference type="Proteomes" id="UP001159363"/>
    </source>
</evidence>
<evidence type="ECO:0000256" key="1">
    <source>
        <dbReference type="SAM" id="MobiDB-lite"/>
    </source>
</evidence>
<organism evidence="2 3">
    <name type="scientific">Dryococelus australis</name>
    <dbReference type="NCBI Taxonomy" id="614101"/>
    <lineage>
        <taxon>Eukaryota</taxon>
        <taxon>Metazoa</taxon>
        <taxon>Ecdysozoa</taxon>
        <taxon>Arthropoda</taxon>
        <taxon>Hexapoda</taxon>
        <taxon>Insecta</taxon>
        <taxon>Pterygota</taxon>
        <taxon>Neoptera</taxon>
        <taxon>Polyneoptera</taxon>
        <taxon>Phasmatodea</taxon>
        <taxon>Verophasmatodea</taxon>
        <taxon>Anareolatae</taxon>
        <taxon>Phasmatidae</taxon>
        <taxon>Eurycanthinae</taxon>
        <taxon>Dryococelus</taxon>
    </lineage>
</organism>
<proteinExistence type="predicted"/>
<feature type="compositionally biased region" description="Basic and acidic residues" evidence="1">
    <location>
        <begin position="260"/>
        <end position="279"/>
    </location>
</feature>
<sequence>MKGSRSLTETSHFAKQDGRSSWDDNPRQRVAKAQSGVDQPRRRGISGSTLALRNPGTTPITPSSRAVPRAEVGITETYPPVMDRWRLVGAATRDTKRCPLPSPRNDPLIQEGARARDVTPRRVGGSPGVRITAIMVQRRFSLSLSLSERGRLRRRPVWRRSDERLLQAEKAVLVRRARGRISRAFTDFTAELRRLGCGDYSATRSGPKAADRGSPGSGVAGDIPIPAREPTGRYESAIVVDVGTWVAKYELAKRIIMREAAQRSRREGRSRAKCSEPHSMECSAPGLGNVADASLHSWASGFAATTGPNYSLPTKENRARFSAVLLPDFHTRESCWAMPLADGFSQGSPASGAAPFSPRFTLISSRELVAVLLPRTATQLREPDHDATCPEVLRSVAEEWARFCDANEMKEPLWNVLPRRVQDFFTWGGRLWCSYELADQKALLDCFRELIL</sequence>
<reference evidence="2 3" key="1">
    <citation type="submission" date="2023-02" db="EMBL/GenBank/DDBJ databases">
        <title>LHISI_Scaffold_Assembly.</title>
        <authorList>
            <person name="Stuart O.P."/>
            <person name="Cleave R."/>
            <person name="Magrath M.J.L."/>
            <person name="Mikheyev A.S."/>
        </authorList>
    </citation>
    <scope>NUCLEOTIDE SEQUENCE [LARGE SCALE GENOMIC DNA]</scope>
    <source>
        <strain evidence="2">Daus_M_001</strain>
        <tissue evidence="2">Leg muscle</tissue>
    </source>
</reference>
<gene>
    <name evidence="2" type="ORF">PR048_032213</name>
</gene>
<evidence type="ECO:0000313" key="2">
    <source>
        <dbReference type="EMBL" id="KAJ8866370.1"/>
    </source>
</evidence>
<feature type="compositionally biased region" description="Polar residues" evidence="1">
    <location>
        <begin position="1"/>
        <end position="11"/>
    </location>
</feature>
<accession>A0ABQ9G1K8</accession>
<dbReference type="Proteomes" id="UP001159363">
    <property type="component" value="Chromosome 15"/>
</dbReference>